<dbReference type="Proteomes" id="UP000515162">
    <property type="component" value="Chromosome X"/>
</dbReference>
<dbReference type="AlphaFoldDB" id="A0A6P8L2J9"/>
<dbReference type="SMART" id="SM00675">
    <property type="entry name" value="DM11"/>
    <property type="match status" value="1"/>
</dbReference>
<proteinExistence type="predicted"/>
<evidence type="ECO:0000313" key="1">
    <source>
        <dbReference type="Proteomes" id="UP000515162"/>
    </source>
</evidence>
<accession>A0A6P8L2J9</accession>
<dbReference type="RefSeq" id="XP_033170219.1">
    <property type="nucleotide sequence ID" value="XM_033314328.1"/>
</dbReference>
<gene>
    <name evidence="2" type="primary">LOC117147446</name>
</gene>
<dbReference type="InterPro" id="IPR006601">
    <property type="entry name" value="Uncharacterised_DM11_DROME"/>
</dbReference>
<evidence type="ECO:0000313" key="2">
    <source>
        <dbReference type="RefSeq" id="XP_033170219.1"/>
    </source>
</evidence>
<keyword evidence="1" id="KW-1185">Reference proteome</keyword>
<organism evidence="1 2">
    <name type="scientific">Drosophila mauritiana</name>
    <name type="common">Fruit fly</name>
    <dbReference type="NCBI Taxonomy" id="7226"/>
    <lineage>
        <taxon>Eukaryota</taxon>
        <taxon>Metazoa</taxon>
        <taxon>Ecdysozoa</taxon>
        <taxon>Arthropoda</taxon>
        <taxon>Hexapoda</taxon>
        <taxon>Insecta</taxon>
        <taxon>Pterygota</taxon>
        <taxon>Neoptera</taxon>
        <taxon>Endopterygota</taxon>
        <taxon>Diptera</taxon>
        <taxon>Brachycera</taxon>
        <taxon>Muscomorpha</taxon>
        <taxon>Ephydroidea</taxon>
        <taxon>Drosophilidae</taxon>
        <taxon>Drosophila</taxon>
        <taxon>Sophophora</taxon>
    </lineage>
</organism>
<reference evidence="2" key="1">
    <citation type="submission" date="2025-08" db="UniProtKB">
        <authorList>
            <consortium name="RefSeq"/>
        </authorList>
    </citation>
    <scope>IDENTIFICATION</scope>
    <source>
        <strain evidence="2">Mau12</strain>
        <tissue evidence="2">Whole Body</tissue>
    </source>
</reference>
<name>A0A6P8L2J9_DROMA</name>
<protein>
    <submittedName>
        <fullName evidence="2">Uncharacterized protein LOC117147446</fullName>
    </submittedName>
</protein>
<sequence length="212" mass="24290">MGLYKLLQPSEIFQNHEMEQCIAWIFALLCILHSLRETRSTTYEVLGDDKTLDIVCDASEDRGNTPIRQILDISGLTVDMAADLETLYFNGDIKVLIDVPNNPMEMEVDVFHWERSEWIPTKLAMKRNNFCKSLSNPMELWYPIFMKVPKEEMICPPNKGHVYRLANVSNHVFVRNMPRANIAGDAKAVVHLTSGDMKTCAVIFFKIYASDD</sequence>
<dbReference type="GeneID" id="117147446"/>